<evidence type="ECO:0000313" key="2">
    <source>
        <dbReference type="Proteomes" id="UP000784294"/>
    </source>
</evidence>
<dbReference type="EMBL" id="CAAALY010025693">
    <property type="protein sequence ID" value="VEL15739.1"/>
    <property type="molecule type" value="Genomic_DNA"/>
</dbReference>
<protein>
    <submittedName>
        <fullName evidence="1">Uncharacterized protein</fullName>
    </submittedName>
</protein>
<reference evidence="1" key="1">
    <citation type="submission" date="2018-11" db="EMBL/GenBank/DDBJ databases">
        <authorList>
            <consortium name="Pathogen Informatics"/>
        </authorList>
    </citation>
    <scope>NUCLEOTIDE SEQUENCE</scope>
</reference>
<evidence type="ECO:0000313" key="1">
    <source>
        <dbReference type="EMBL" id="VEL15739.1"/>
    </source>
</evidence>
<sequence>MRIGLAADVVFTRRLGFGCWLRDKLTTSTCTRPLGQSDNCSADKWCLWQRRIVAEAARRVAGIGDLTILALVYEPAQVLLQVQVLSSDRVALETRRGFRLRYTRDGNDEMAGGRGKANSRHSLWGLYQVVSALRSSEHNNSFIVPLARNAGKGWQLMSFSADGSLSQASLISKRKSRISPLDARGLFFSITVHRVIAQGNDLSARFTSIDNAALSHSVGREQEAESSKIT</sequence>
<accession>A0A448WMW9</accession>
<proteinExistence type="predicted"/>
<keyword evidence="2" id="KW-1185">Reference proteome</keyword>
<organism evidence="1 2">
    <name type="scientific">Protopolystoma xenopodis</name>
    <dbReference type="NCBI Taxonomy" id="117903"/>
    <lineage>
        <taxon>Eukaryota</taxon>
        <taxon>Metazoa</taxon>
        <taxon>Spiralia</taxon>
        <taxon>Lophotrochozoa</taxon>
        <taxon>Platyhelminthes</taxon>
        <taxon>Monogenea</taxon>
        <taxon>Polyopisthocotylea</taxon>
        <taxon>Polystomatidea</taxon>
        <taxon>Polystomatidae</taxon>
        <taxon>Protopolystoma</taxon>
    </lineage>
</organism>
<gene>
    <name evidence="1" type="ORF">PXEA_LOCUS9179</name>
</gene>
<dbReference type="AlphaFoldDB" id="A0A448WMW9"/>
<dbReference type="Proteomes" id="UP000784294">
    <property type="component" value="Unassembled WGS sequence"/>
</dbReference>
<comment type="caution">
    <text evidence="1">The sequence shown here is derived from an EMBL/GenBank/DDBJ whole genome shotgun (WGS) entry which is preliminary data.</text>
</comment>
<name>A0A448WMW9_9PLAT</name>